<dbReference type="Pfam" id="PF01225">
    <property type="entry name" value="Mur_ligase"/>
    <property type="match status" value="1"/>
</dbReference>
<dbReference type="PANTHER" id="PTHR43445">
    <property type="entry name" value="UDP-N-ACETYLMURAMATE--L-ALANINE LIGASE-RELATED"/>
    <property type="match status" value="1"/>
</dbReference>
<protein>
    <recommendedName>
        <fullName evidence="4">UDP-N-acetylmuramate--L-alanine ligase</fullName>
    </recommendedName>
</protein>
<dbReference type="Gene3D" id="3.40.1190.10">
    <property type="entry name" value="Mur-like, catalytic domain"/>
    <property type="match status" value="1"/>
</dbReference>
<dbReference type="GO" id="GO:0016881">
    <property type="term" value="F:acid-amino acid ligase activity"/>
    <property type="evidence" value="ECO:0007669"/>
    <property type="project" value="InterPro"/>
</dbReference>
<accession>X1GDI5</accession>
<name>X1GDI5_9ZZZZ</name>
<evidence type="ECO:0000259" key="2">
    <source>
        <dbReference type="Pfam" id="PF08245"/>
    </source>
</evidence>
<sequence>MLSGVRAAGVILHRSRAGIVMPGGMDTEKQIHGTLGEADEAFAGLRIHLIGVGGCGMRALAGLLLACDAVVSGSDIAGSGAIERLAGQGADIHVGQCEANIPDQCDLVVYSAAIHEQNPELLAAKRRGIEVAKYSVMLGRLMERRVGLAVAGTHGKSTTTGMVAYALSAAGANPSFIVGAAVDQLGGSSGVGSGKHFVAEACEFDRSFLNLRPAFAAILNIEEDHLDCYQDLAAIVEAFRAFAALVPGQGVLVANGEDRNVLAAVESAACEVQTFGQGENCTWRVVNLKADRGLFSMDVLLDGQGFCRFTCPLPGLHNAYNALAAVALLHHAGLER</sequence>
<proteinExistence type="predicted"/>
<organism evidence="3">
    <name type="scientific">marine sediment metagenome</name>
    <dbReference type="NCBI Taxonomy" id="412755"/>
    <lineage>
        <taxon>unclassified sequences</taxon>
        <taxon>metagenomes</taxon>
        <taxon>ecological metagenomes</taxon>
    </lineage>
</organism>
<dbReference type="InterPro" id="IPR000713">
    <property type="entry name" value="Mur_ligase_N"/>
</dbReference>
<dbReference type="GO" id="GO:0005524">
    <property type="term" value="F:ATP binding"/>
    <property type="evidence" value="ECO:0007669"/>
    <property type="project" value="InterPro"/>
</dbReference>
<reference evidence="3" key="1">
    <citation type="journal article" date="2014" name="Front. Microbiol.">
        <title>High frequency of phylogenetically diverse reductive dehalogenase-homologous genes in deep subseafloor sedimentary metagenomes.</title>
        <authorList>
            <person name="Kawai M."/>
            <person name="Futagami T."/>
            <person name="Toyoda A."/>
            <person name="Takaki Y."/>
            <person name="Nishi S."/>
            <person name="Hori S."/>
            <person name="Arai W."/>
            <person name="Tsubouchi T."/>
            <person name="Morono Y."/>
            <person name="Uchiyama I."/>
            <person name="Ito T."/>
            <person name="Fujiyama A."/>
            <person name="Inagaki F."/>
            <person name="Takami H."/>
        </authorList>
    </citation>
    <scope>NUCLEOTIDE SEQUENCE</scope>
    <source>
        <strain evidence="3">Expedition CK06-06</strain>
    </source>
</reference>
<feature type="domain" description="Mur ligase central" evidence="2">
    <location>
        <begin position="150"/>
        <end position="328"/>
    </location>
</feature>
<dbReference type="AlphaFoldDB" id="X1GDI5"/>
<evidence type="ECO:0008006" key="4">
    <source>
        <dbReference type="Google" id="ProtNLM"/>
    </source>
</evidence>
<evidence type="ECO:0000259" key="1">
    <source>
        <dbReference type="Pfam" id="PF01225"/>
    </source>
</evidence>
<gene>
    <name evidence="3" type="ORF">S03H2_13769</name>
</gene>
<dbReference type="EMBL" id="BARU01006983">
    <property type="protein sequence ID" value="GAH39659.1"/>
    <property type="molecule type" value="Genomic_DNA"/>
</dbReference>
<comment type="caution">
    <text evidence="3">The sequence shown here is derived from an EMBL/GenBank/DDBJ whole genome shotgun (WGS) entry which is preliminary data.</text>
</comment>
<dbReference type="SUPFAM" id="SSF53623">
    <property type="entry name" value="MurD-like peptide ligases, catalytic domain"/>
    <property type="match status" value="1"/>
</dbReference>
<feature type="domain" description="Mur ligase N-terminal catalytic" evidence="1">
    <location>
        <begin position="46"/>
        <end position="144"/>
    </location>
</feature>
<dbReference type="InterPro" id="IPR013221">
    <property type="entry name" value="Mur_ligase_cen"/>
</dbReference>
<dbReference type="SUPFAM" id="SSF51984">
    <property type="entry name" value="MurCD N-terminal domain"/>
    <property type="match status" value="1"/>
</dbReference>
<evidence type="ECO:0000313" key="3">
    <source>
        <dbReference type="EMBL" id="GAH39659.1"/>
    </source>
</evidence>
<feature type="non-terminal residue" evidence="3">
    <location>
        <position position="336"/>
    </location>
</feature>
<dbReference type="PANTHER" id="PTHR43445:SF3">
    <property type="entry name" value="UDP-N-ACETYLMURAMATE--L-ALANINE LIGASE"/>
    <property type="match status" value="1"/>
</dbReference>
<dbReference type="Pfam" id="PF08245">
    <property type="entry name" value="Mur_ligase_M"/>
    <property type="match status" value="1"/>
</dbReference>
<dbReference type="InterPro" id="IPR036565">
    <property type="entry name" value="Mur-like_cat_sf"/>
</dbReference>
<dbReference type="InterPro" id="IPR050061">
    <property type="entry name" value="MurCDEF_pg_biosynth"/>
</dbReference>
<dbReference type="Gene3D" id="3.40.50.720">
    <property type="entry name" value="NAD(P)-binding Rossmann-like Domain"/>
    <property type="match status" value="1"/>
</dbReference>